<feature type="compositionally biased region" description="Basic and acidic residues" evidence="1">
    <location>
        <begin position="57"/>
        <end position="66"/>
    </location>
</feature>
<sequence length="125" mass="13768">MVTAMLARVWYYVTVCCLRYNRSTYTTPSPDPGQGKGHGTPRPVHVPQYGGGLRSSPEQRQREVKSGVKLRRTGGASSLADRVVLADRPLQRELLLIHSRASRSAVTAKMFLLKTQIAEVGFSAL</sequence>
<proteinExistence type="predicted"/>
<evidence type="ECO:0000256" key="1">
    <source>
        <dbReference type="SAM" id="MobiDB-lite"/>
    </source>
</evidence>
<dbReference type="Proteomes" id="UP000735302">
    <property type="component" value="Unassembled WGS sequence"/>
</dbReference>
<feature type="region of interest" description="Disordered" evidence="1">
    <location>
        <begin position="24"/>
        <end position="69"/>
    </location>
</feature>
<dbReference type="AlphaFoldDB" id="A0AAV4DG39"/>
<accession>A0AAV4DG39</accession>
<evidence type="ECO:0000313" key="3">
    <source>
        <dbReference type="Proteomes" id="UP000735302"/>
    </source>
</evidence>
<name>A0AAV4DG39_9GAST</name>
<evidence type="ECO:0000313" key="2">
    <source>
        <dbReference type="EMBL" id="GFO43248.1"/>
    </source>
</evidence>
<comment type="caution">
    <text evidence="2">The sequence shown here is derived from an EMBL/GenBank/DDBJ whole genome shotgun (WGS) entry which is preliminary data.</text>
</comment>
<evidence type="ECO:0008006" key="4">
    <source>
        <dbReference type="Google" id="ProtNLM"/>
    </source>
</evidence>
<reference evidence="2 3" key="1">
    <citation type="journal article" date="2021" name="Elife">
        <title>Chloroplast acquisition without the gene transfer in kleptoplastic sea slugs, Plakobranchus ocellatus.</title>
        <authorList>
            <person name="Maeda T."/>
            <person name="Takahashi S."/>
            <person name="Yoshida T."/>
            <person name="Shimamura S."/>
            <person name="Takaki Y."/>
            <person name="Nagai Y."/>
            <person name="Toyoda A."/>
            <person name="Suzuki Y."/>
            <person name="Arimoto A."/>
            <person name="Ishii H."/>
            <person name="Satoh N."/>
            <person name="Nishiyama T."/>
            <person name="Hasebe M."/>
            <person name="Maruyama T."/>
            <person name="Minagawa J."/>
            <person name="Obokata J."/>
            <person name="Shigenobu S."/>
        </authorList>
    </citation>
    <scope>NUCLEOTIDE SEQUENCE [LARGE SCALE GENOMIC DNA]</scope>
</reference>
<gene>
    <name evidence="2" type="ORF">PoB_006975300</name>
</gene>
<keyword evidence="3" id="KW-1185">Reference proteome</keyword>
<dbReference type="EMBL" id="BLXT01007857">
    <property type="protein sequence ID" value="GFO43248.1"/>
    <property type="molecule type" value="Genomic_DNA"/>
</dbReference>
<organism evidence="2 3">
    <name type="scientific">Plakobranchus ocellatus</name>
    <dbReference type="NCBI Taxonomy" id="259542"/>
    <lineage>
        <taxon>Eukaryota</taxon>
        <taxon>Metazoa</taxon>
        <taxon>Spiralia</taxon>
        <taxon>Lophotrochozoa</taxon>
        <taxon>Mollusca</taxon>
        <taxon>Gastropoda</taxon>
        <taxon>Heterobranchia</taxon>
        <taxon>Euthyneura</taxon>
        <taxon>Panpulmonata</taxon>
        <taxon>Sacoglossa</taxon>
        <taxon>Placobranchoidea</taxon>
        <taxon>Plakobranchidae</taxon>
        <taxon>Plakobranchus</taxon>
    </lineage>
</organism>
<protein>
    <recommendedName>
        <fullName evidence="4">Secreted protein</fullName>
    </recommendedName>
</protein>